<dbReference type="EMBL" id="KL198026">
    <property type="protein sequence ID" value="KDQ16826.1"/>
    <property type="molecule type" value="Genomic_DNA"/>
</dbReference>
<dbReference type="OrthoDB" id="412788at2759"/>
<keyword evidence="2" id="KW-1185">Reference proteome</keyword>
<dbReference type="Proteomes" id="UP000027195">
    <property type="component" value="Unassembled WGS sequence"/>
</dbReference>
<dbReference type="STRING" id="930990.A0A067MZB2"/>
<organism evidence="1 2">
    <name type="scientific">Botryobasidium botryosum (strain FD-172 SS1)</name>
    <dbReference type="NCBI Taxonomy" id="930990"/>
    <lineage>
        <taxon>Eukaryota</taxon>
        <taxon>Fungi</taxon>
        <taxon>Dikarya</taxon>
        <taxon>Basidiomycota</taxon>
        <taxon>Agaricomycotina</taxon>
        <taxon>Agaricomycetes</taxon>
        <taxon>Cantharellales</taxon>
        <taxon>Botryobasidiaceae</taxon>
        <taxon>Botryobasidium</taxon>
    </lineage>
</organism>
<protein>
    <recommendedName>
        <fullName evidence="3">GST N-terminal domain-containing protein</fullName>
    </recommendedName>
</protein>
<evidence type="ECO:0008006" key="3">
    <source>
        <dbReference type="Google" id="ProtNLM"/>
    </source>
</evidence>
<dbReference type="InterPro" id="IPR036249">
    <property type="entry name" value="Thioredoxin-like_sf"/>
</dbReference>
<dbReference type="HOGENOM" id="CLU_063115_1_0_1"/>
<accession>A0A067MZB2</accession>
<dbReference type="InParanoid" id="A0A067MZB2"/>
<proteinExistence type="predicted"/>
<evidence type="ECO:0000313" key="1">
    <source>
        <dbReference type="EMBL" id="KDQ16826.1"/>
    </source>
</evidence>
<dbReference type="SUPFAM" id="SSF52833">
    <property type="entry name" value="Thioredoxin-like"/>
    <property type="match status" value="1"/>
</dbReference>
<gene>
    <name evidence="1" type="ORF">BOTBODRAFT_186446</name>
</gene>
<name>A0A067MZB2_BOTB1</name>
<evidence type="ECO:0000313" key="2">
    <source>
        <dbReference type="Proteomes" id="UP000027195"/>
    </source>
</evidence>
<dbReference type="AlphaFoldDB" id="A0A067MZB2"/>
<sequence length="325" mass="35739">MASIPPCGPPLPPSPCESTLKFSHQCRCYHYHHSLVMHTNRAYTNTVVQNFRSDHIYDLYIRSAALGYTDADIELKQINLAEGENFKPGFLKINRNGTLPTLVEPNGYIVHGRTKSVVRYLIKHAPKPELAGKSSGSDLIEKLHSDAVDPNFAMIGFRNDEELAEKAKGSVGAYIAQRQAALQKYADTSPPEFEEFYESKIVHNGLMYTHLFGISAKAKQALFNKTTRLWDSIKEFITEALPGYLPEPESEGKFIGGAAPGEDDFHLVAWLGRIALVNGGAADASGVDAISKVLEGAAVPAKVKAYWVNWASTEAFKKAYADGLH</sequence>
<reference evidence="2" key="1">
    <citation type="journal article" date="2014" name="Proc. Natl. Acad. Sci. U.S.A.">
        <title>Extensive sampling of basidiomycete genomes demonstrates inadequacy of the white-rot/brown-rot paradigm for wood decay fungi.</title>
        <authorList>
            <person name="Riley R."/>
            <person name="Salamov A.A."/>
            <person name="Brown D.W."/>
            <person name="Nagy L.G."/>
            <person name="Floudas D."/>
            <person name="Held B.W."/>
            <person name="Levasseur A."/>
            <person name="Lombard V."/>
            <person name="Morin E."/>
            <person name="Otillar R."/>
            <person name="Lindquist E.A."/>
            <person name="Sun H."/>
            <person name="LaButti K.M."/>
            <person name="Schmutz J."/>
            <person name="Jabbour D."/>
            <person name="Luo H."/>
            <person name="Baker S.E."/>
            <person name="Pisabarro A.G."/>
            <person name="Walton J.D."/>
            <person name="Blanchette R.A."/>
            <person name="Henrissat B."/>
            <person name="Martin F."/>
            <person name="Cullen D."/>
            <person name="Hibbett D.S."/>
            <person name="Grigoriev I.V."/>
        </authorList>
    </citation>
    <scope>NUCLEOTIDE SEQUENCE [LARGE SCALE GENOMIC DNA]</scope>
    <source>
        <strain evidence="2">FD-172 SS1</strain>
    </source>
</reference>
<dbReference type="Gene3D" id="3.40.30.10">
    <property type="entry name" value="Glutaredoxin"/>
    <property type="match status" value="1"/>
</dbReference>